<dbReference type="WBParaSite" id="SMUV_0000923401-mRNA-1">
    <property type="protein sequence ID" value="SMUV_0000923401-mRNA-1"/>
    <property type="gene ID" value="SMUV_0000923401"/>
</dbReference>
<keyword evidence="2" id="KW-0812">Transmembrane</keyword>
<dbReference type="Proteomes" id="UP000046393">
    <property type="component" value="Unplaced"/>
</dbReference>
<keyword evidence="2" id="KW-1133">Transmembrane helix</keyword>
<organism evidence="3 4">
    <name type="scientific">Syphacia muris</name>
    <dbReference type="NCBI Taxonomy" id="451379"/>
    <lineage>
        <taxon>Eukaryota</taxon>
        <taxon>Metazoa</taxon>
        <taxon>Ecdysozoa</taxon>
        <taxon>Nematoda</taxon>
        <taxon>Chromadorea</taxon>
        <taxon>Rhabditida</taxon>
        <taxon>Spirurina</taxon>
        <taxon>Oxyuridomorpha</taxon>
        <taxon>Oxyuroidea</taxon>
        <taxon>Oxyuridae</taxon>
        <taxon>Syphacia</taxon>
    </lineage>
</organism>
<feature type="region of interest" description="Disordered" evidence="1">
    <location>
        <begin position="155"/>
        <end position="176"/>
    </location>
</feature>
<proteinExistence type="predicted"/>
<feature type="transmembrane region" description="Helical" evidence="2">
    <location>
        <begin position="6"/>
        <end position="33"/>
    </location>
</feature>
<keyword evidence="2" id="KW-0472">Membrane</keyword>
<dbReference type="AlphaFoldDB" id="A0A0N5AWD7"/>
<evidence type="ECO:0000256" key="2">
    <source>
        <dbReference type="SAM" id="Phobius"/>
    </source>
</evidence>
<evidence type="ECO:0000313" key="3">
    <source>
        <dbReference type="Proteomes" id="UP000046393"/>
    </source>
</evidence>
<sequence length="206" mass="23077">MGLDIVPVCLICLALLSAALGIGAIFLLGFVLLKRPVRKNIANFFHHISVRFEKLIDETNVFAYRAKQNDFSRKANDEKTDCSNTPVLKTTSTVLMKDAATSITVDKCEQADMTAQEDYDSDTDSLTSYLPYSYSKKSNANVPSVNATKLNSLIRTHNKRPTSVHKKKPKHRLPRKQPCRVTVVAELCPEFLENTPTVKSGKINYR</sequence>
<evidence type="ECO:0000313" key="4">
    <source>
        <dbReference type="WBParaSite" id="SMUV_0000923401-mRNA-1"/>
    </source>
</evidence>
<feature type="compositionally biased region" description="Basic residues" evidence="1">
    <location>
        <begin position="156"/>
        <end position="176"/>
    </location>
</feature>
<evidence type="ECO:0000256" key="1">
    <source>
        <dbReference type="SAM" id="MobiDB-lite"/>
    </source>
</evidence>
<accession>A0A0N5AWD7</accession>
<keyword evidence="3" id="KW-1185">Reference proteome</keyword>
<protein>
    <submittedName>
        <fullName evidence="4">Nematode cuticle collagen N-terminal domain-containing protein</fullName>
    </submittedName>
</protein>
<name>A0A0N5AWD7_9BILA</name>
<reference evidence="4" key="1">
    <citation type="submission" date="2017-02" db="UniProtKB">
        <authorList>
            <consortium name="WormBaseParasite"/>
        </authorList>
    </citation>
    <scope>IDENTIFICATION</scope>
</reference>